<dbReference type="GO" id="GO:0003824">
    <property type="term" value="F:catalytic activity"/>
    <property type="evidence" value="ECO:0007669"/>
    <property type="project" value="InterPro"/>
</dbReference>
<gene>
    <name evidence="2" type="ORF">AZI85_01115</name>
</gene>
<dbReference type="SUPFAM" id="SSF56219">
    <property type="entry name" value="DNase I-like"/>
    <property type="match status" value="1"/>
</dbReference>
<dbReference type="Pfam" id="PF03372">
    <property type="entry name" value="Exo_endo_phos"/>
    <property type="match status" value="1"/>
</dbReference>
<dbReference type="AlphaFoldDB" id="A0A150WVU6"/>
<reference evidence="2 3" key="1">
    <citation type="submission" date="2016-03" db="EMBL/GenBank/DDBJ databases">
        <authorList>
            <person name="Ploux O."/>
        </authorList>
    </citation>
    <scope>NUCLEOTIDE SEQUENCE [LARGE SCALE GENOMIC DNA]</scope>
    <source>
        <strain evidence="2 3">BER2</strain>
    </source>
</reference>
<dbReference type="InterPro" id="IPR036691">
    <property type="entry name" value="Endo/exonu/phosph_ase_sf"/>
</dbReference>
<evidence type="ECO:0000313" key="3">
    <source>
        <dbReference type="Proteomes" id="UP000075391"/>
    </source>
</evidence>
<evidence type="ECO:0000313" key="2">
    <source>
        <dbReference type="EMBL" id="KYG70571.1"/>
    </source>
</evidence>
<dbReference type="NCBIfam" id="NF003842">
    <property type="entry name" value="PRK05421.1-4"/>
    <property type="match status" value="1"/>
</dbReference>
<dbReference type="OrthoDB" id="5291591at2"/>
<evidence type="ECO:0000259" key="1">
    <source>
        <dbReference type="Pfam" id="PF03372"/>
    </source>
</evidence>
<dbReference type="Gene3D" id="3.60.10.10">
    <property type="entry name" value="Endonuclease/exonuclease/phosphatase"/>
    <property type="match status" value="1"/>
</dbReference>
<proteinExistence type="predicted"/>
<protein>
    <recommendedName>
        <fullName evidence="1">Endonuclease/exonuclease/phosphatase domain-containing protein</fullName>
    </recommendedName>
</protein>
<dbReference type="EMBL" id="LUKF01000001">
    <property type="protein sequence ID" value="KYG70571.1"/>
    <property type="molecule type" value="Genomic_DNA"/>
</dbReference>
<dbReference type="RefSeq" id="WP_063242347.1">
    <property type="nucleotide sequence ID" value="NZ_LUKF01000001.1"/>
</dbReference>
<dbReference type="Proteomes" id="UP000075391">
    <property type="component" value="Unassembled WGS sequence"/>
</dbReference>
<name>A0A150WVU6_BDEBC</name>
<dbReference type="InterPro" id="IPR005135">
    <property type="entry name" value="Endo/exonuclease/phosphatase"/>
</dbReference>
<accession>A0A150WVU6</accession>
<sequence length="262" mass="29470">MMRGWILAFTVLLSTSVYAYEIPRDSEVMTHFGDCKAEFLPSNFSIFVWNIKKAEAKSRWALDFERFAPKSDVVLIQEAMLDTFVTSIALRQKNFCWDFATSFIDNDPTGVMNGSPITALKTHFLRSPGREPIARTPKMTLVAEFAIANSRETLMVANIHALNFVQDKNNRAQIQAVADFLKKHKGPIIFAGDFNSWNGNRTSALNEILSPLGLKKVPLDKDDRGMKLDHIFVRGLLTHSSTLHPDVKSSDHAPITAAFRLK</sequence>
<feature type="domain" description="Endonuclease/exonuclease/phosphatase" evidence="1">
    <location>
        <begin position="49"/>
        <end position="252"/>
    </location>
</feature>
<dbReference type="NCBIfam" id="NF003840">
    <property type="entry name" value="PRK05421.1-2"/>
    <property type="match status" value="1"/>
</dbReference>
<organism evidence="2 3">
    <name type="scientific">Bdellovibrio bacteriovorus</name>
    <dbReference type="NCBI Taxonomy" id="959"/>
    <lineage>
        <taxon>Bacteria</taxon>
        <taxon>Pseudomonadati</taxon>
        <taxon>Bdellovibrionota</taxon>
        <taxon>Bdellovibrionia</taxon>
        <taxon>Bdellovibrionales</taxon>
        <taxon>Pseudobdellovibrionaceae</taxon>
        <taxon>Bdellovibrio</taxon>
    </lineage>
</organism>
<comment type="caution">
    <text evidence="2">The sequence shown here is derived from an EMBL/GenBank/DDBJ whole genome shotgun (WGS) entry which is preliminary data.</text>
</comment>